<feature type="transmembrane region" description="Helical" evidence="1">
    <location>
        <begin position="149"/>
        <end position="170"/>
    </location>
</feature>
<feature type="transmembrane region" description="Helical" evidence="1">
    <location>
        <begin position="59"/>
        <end position="78"/>
    </location>
</feature>
<sequence>MKRTSAFAVAGTLTSTQGALLLPVVAFAIPFLVSGPQWLTGTAVNCLLLLAAARLPRQFVWPVIILPSLGAVAHGALFGPFTSFLVFFVPFIWAGNWLFTASFLLLKPSVPAPIAMASGALIKATFLALSALLFLRLDLVPALFLQSMSLLQFFTALAGGLLALGILSFLRSTHE</sequence>
<evidence type="ECO:0000313" key="2">
    <source>
        <dbReference type="EMBL" id="ALM12811.1"/>
    </source>
</evidence>
<keyword evidence="1" id="KW-0812">Transmembrane</keyword>
<dbReference type="STRING" id="1735162.PeribacterB2_0108"/>
<feature type="transmembrane region" description="Helical" evidence="1">
    <location>
        <begin position="113"/>
        <end position="137"/>
    </location>
</feature>
<accession>A0A0S1SHZ6</accession>
<organism evidence="2 3">
    <name type="scientific">Candidatus Peribacter riflensis</name>
    <dbReference type="NCBI Taxonomy" id="1735162"/>
    <lineage>
        <taxon>Bacteria</taxon>
        <taxon>Candidatus Peregrinibacteriota</taxon>
        <taxon>Candidatus Peribacteria</taxon>
        <taxon>Candidatus Peribacterales</taxon>
        <taxon>Candidatus Peribacteraceae</taxon>
        <taxon>Candidatus Peribacter</taxon>
    </lineage>
</organism>
<dbReference type="EMBL" id="CP013065">
    <property type="protein sequence ID" value="ALM12811.1"/>
    <property type="molecule type" value="Genomic_DNA"/>
</dbReference>
<protein>
    <submittedName>
        <fullName evidence="2">Uncharacterized protein</fullName>
    </submittedName>
</protein>
<keyword evidence="1" id="KW-1133">Transmembrane helix</keyword>
<keyword evidence="1" id="KW-0472">Membrane</keyword>
<dbReference type="AlphaFoldDB" id="A0A0S1SJT2"/>
<evidence type="ECO:0000256" key="1">
    <source>
        <dbReference type="SAM" id="Phobius"/>
    </source>
</evidence>
<proteinExistence type="predicted"/>
<accession>A0A0S1STZ8</accession>
<dbReference type="Proteomes" id="UP000069135">
    <property type="component" value="Chromosome"/>
</dbReference>
<reference evidence="3" key="1">
    <citation type="submission" date="2015-10" db="EMBL/GenBank/DDBJ databases">
        <title>Analysis of five complete genome sequences for members of the class Peribacteria in the recently recognized Peregrinibacteria bacterial phylum.</title>
        <authorList>
            <person name="Anantharaman K."/>
            <person name="Brown C.T."/>
            <person name="Burstein D."/>
            <person name="Castelle C.J."/>
            <person name="Probst A.J."/>
            <person name="Thomas B.C."/>
            <person name="Williams K.H."/>
            <person name="Banfield J.F."/>
        </authorList>
    </citation>
    <scope>NUCLEOTIDE SEQUENCE [LARGE SCALE GENOMIC DNA]</scope>
</reference>
<evidence type="ECO:0000313" key="3">
    <source>
        <dbReference type="Proteomes" id="UP000069135"/>
    </source>
</evidence>
<accession>A0A0S1SLG2</accession>
<feature type="transmembrane region" description="Helical" evidence="1">
    <location>
        <begin position="28"/>
        <end position="52"/>
    </location>
</feature>
<dbReference type="KEGG" id="prf:PeribacterA2_0108"/>
<accession>A0A0S1SJT2</accession>
<reference evidence="2 3" key="2">
    <citation type="journal article" date="2016" name="PeerJ">
        <title>Analysis of five complete genome sequences for members of the class Peribacteria in the recently recognized Peregrinibacteria bacterial phylum.</title>
        <authorList>
            <person name="Anantharaman K."/>
            <person name="Brown C.T."/>
            <person name="Burstein D."/>
            <person name="Castelle C.J."/>
            <person name="Probst A.J."/>
            <person name="Thomas B.C."/>
            <person name="Williams K.H."/>
            <person name="Banfield J.F."/>
        </authorList>
    </citation>
    <scope>NUCLEOTIDE SEQUENCE [LARGE SCALE GENOMIC DNA]</scope>
    <source>
        <strain evidence="2">RIFOXYD1_FULL_PER-ii_59_16</strain>
    </source>
</reference>
<feature type="transmembrane region" description="Helical" evidence="1">
    <location>
        <begin position="84"/>
        <end position="106"/>
    </location>
</feature>
<gene>
    <name evidence="2" type="ORF">PeribacterD1_0108</name>
</gene>
<accession>A0A0S1SSA0</accession>
<name>A0A0S1SJT2_9BACT</name>